<dbReference type="PANTHER" id="PTHR31438">
    <property type="entry name" value="LYSINE N-ACYLTRANSFERASE C17G9.06C-RELATED"/>
    <property type="match status" value="1"/>
</dbReference>
<evidence type="ECO:0000313" key="5">
    <source>
        <dbReference type="Proteomes" id="UP000317422"/>
    </source>
</evidence>
<dbReference type="RefSeq" id="WP_141924742.1">
    <property type="nucleotide sequence ID" value="NZ_VFQC01000001.1"/>
</dbReference>
<keyword evidence="5" id="KW-1185">Reference proteome</keyword>
<feature type="region of interest" description="Disordered" evidence="2">
    <location>
        <begin position="153"/>
        <end position="178"/>
    </location>
</feature>
<dbReference type="EMBL" id="VFQC01000001">
    <property type="protein sequence ID" value="TQN33372.1"/>
    <property type="molecule type" value="Genomic_DNA"/>
</dbReference>
<dbReference type="Gene3D" id="3.40.630.30">
    <property type="match status" value="1"/>
</dbReference>
<proteinExistence type="predicted"/>
<gene>
    <name evidence="4" type="ORF">FHX37_3387</name>
</gene>
<protein>
    <submittedName>
        <fullName evidence="4">Aminoglycoside 6'-N-acetyltransferase</fullName>
    </submittedName>
</protein>
<evidence type="ECO:0000256" key="2">
    <source>
        <dbReference type="SAM" id="MobiDB-lite"/>
    </source>
</evidence>
<dbReference type="SUPFAM" id="SSF55729">
    <property type="entry name" value="Acyl-CoA N-acyltransferases (Nat)"/>
    <property type="match status" value="1"/>
</dbReference>
<keyword evidence="1" id="KW-0046">Antibiotic resistance</keyword>
<comment type="caution">
    <text evidence="4">The sequence shown here is derived from an EMBL/GenBank/DDBJ whole genome shotgun (WGS) entry which is preliminary data.</text>
</comment>
<dbReference type="Proteomes" id="UP000317422">
    <property type="component" value="Unassembled WGS sequence"/>
</dbReference>
<dbReference type="AlphaFoldDB" id="A0A543NNG8"/>
<dbReference type="OrthoDB" id="9814648at2"/>
<dbReference type="GO" id="GO:0046677">
    <property type="term" value="P:response to antibiotic"/>
    <property type="evidence" value="ECO:0007669"/>
    <property type="project" value="UniProtKB-KW"/>
</dbReference>
<evidence type="ECO:0000313" key="4">
    <source>
        <dbReference type="EMBL" id="TQN33372.1"/>
    </source>
</evidence>
<organism evidence="4 5">
    <name type="scientific">Haloactinospora alba</name>
    <dbReference type="NCBI Taxonomy" id="405555"/>
    <lineage>
        <taxon>Bacteria</taxon>
        <taxon>Bacillati</taxon>
        <taxon>Actinomycetota</taxon>
        <taxon>Actinomycetes</taxon>
        <taxon>Streptosporangiales</taxon>
        <taxon>Nocardiopsidaceae</taxon>
        <taxon>Haloactinospora</taxon>
    </lineage>
</organism>
<dbReference type="InterPro" id="IPR016181">
    <property type="entry name" value="Acyl_CoA_acyltransferase"/>
</dbReference>
<dbReference type="Pfam" id="PF13523">
    <property type="entry name" value="Acetyltransf_8"/>
    <property type="match status" value="1"/>
</dbReference>
<keyword evidence="4" id="KW-0808">Transferase</keyword>
<evidence type="ECO:0000259" key="3">
    <source>
        <dbReference type="PROSITE" id="PS51186"/>
    </source>
</evidence>
<reference evidence="4 5" key="1">
    <citation type="submission" date="2019-06" db="EMBL/GenBank/DDBJ databases">
        <title>Sequencing the genomes of 1000 actinobacteria strains.</title>
        <authorList>
            <person name="Klenk H.-P."/>
        </authorList>
    </citation>
    <scope>NUCLEOTIDE SEQUENCE [LARGE SCALE GENOMIC DNA]</scope>
    <source>
        <strain evidence="4 5">DSM 45015</strain>
    </source>
</reference>
<feature type="domain" description="N-acetyltransferase" evidence="3">
    <location>
        <begin position="2"/>
        <end position="175"/>
    </location>
</feature>
<evidence type="ECO:0000256" key="1">
    <source>
        <dbReference type="ARBA" id="ARBA00023251"/>
    </source>
</evidence>
<feature type="compositionally biased region" description="Basic and acidic residues" evidence="2">
    <location>
        <begin position="166"/>
        <end position="178"/>
    </location>
</feature>
<dbReference type="GO" id="GO:0016410">
    <property type="term" value="F:N-acyltransferase activity"/>
    <property type="evidence" value="ECO:0007669"/>
    <property type="project" value="TreeGrafter"/>
</dbReference>
<accession>A0A543NNG8</accession>
<dbReference type="InterPro" id="IPR000182">
    <property type="entry name" value="GNAT_dom"/>
</dbReference>
<dbReference type="PANTHER" id="PTHR31438:SF1">
    <property type="entry name" value="LYSINE N-ACYLTRANSFERASE C17G9.06C-RELATED"/>
    <property type="match status" value="1"/>
</dbReference>
<dbReference type="PROSITE" id="PS51186">
    <property type="entry name" value="GNAT"/>
    <property type="match status" value="1"/>
</dbReference>
<sequence length="178" mass="19363">MITFRRLAGADLPLVGRRLSHPHVARWWNQDSSPEAVARDFGPATRGEDTSENLIALLDGEPLGLVQFGRLADEPADRAAFASLVAVPPHAVTLDYLVGEPDRVGRGLGTRMISAALRRVWREYPRAEAVLVAVVAANTASWRALEKAGMTRVGSGAMEPDNPVDDPLHHVYRADRPS</sequence>
<name>A0A543NNG8_9ACTN</name>